<keyword evidence="4" id="KW-1185">Reference proteome</keyword>
<evidence type="ECO:0000256" key="1">
    <source>
        <dbReference type="SAM" id="MobiDB-lite"/>
    </source>
</evidence>
<protein>
    <recommendedName>
        <fullName evidence="2">Flagellar hook-length control protein-like C-terminal domain-containing protein</fullName>
    </recommendedName>
</protein>
<feature type="compositionally biased region" description="Low complexity" evidence="1">
    <location>
        <begin position="273"/>
        <end position="285"/>
    </location>
</feature>
<evidence type="ECO:0000313" key="3">
    <source>
        <dbReference type="EMBL" id="XFO72569.1"/>
    </source>
</evidence>
<dbReference type="Proteomes" id="UP000216052">
    <property type="component" value="Chromosome"/>
</dbReference>
<feature type="compositionally biased region" description="Low complexity" evidence="1">
    <location>
        <begin position="9"/>
        <end position="29"/>
    </location>
</feature>
<evidence type="ECO:0000259" key="2">
    <source>
        <dbReference type="Pfam" id="PF02120"/>
    </source>
</evidence>
<name>A0ABZ3J3E2_SPOA4</name>
<organism evidence="3 4">
    <name type="scientific">Sporomusa acidovorans (strain ATCC 49682 / DSM 3132 / Mol)</name>
    <dbReference type="NCBI Taxonomy" id="1123286"/>
    <lineage>
        <taxon>Bacteria</taxon>
        <taxon>Bacillati</taxon>
        <taxon>Bacillota</taxon>
        <taxon>Negativicutes</taxon>
        <taxon>Selenomonadales</taxon>
        <taxon>Sporomusaceae</taxon>
        <taxon>Sporomusa</taxon>
    </lineage>
</organism>
<feature type="compositionally biased region" description="Basic and acidic residues" evidence="1">
    <location>
        <begin position="73"/>
        <end position="82"/>
    </location>
</feature>
<feature type="compositionally biased region" description="Polar residues" evidence="1">
    <location>
        <begin position="256"/>
        <end position="272"/>
    </location>
</feature>
<feature type="region of interest" description="Disordered" evidence="1">
    <location>
        <begin position="1"/>
        <end position="104"/>
    </location>
</feature>
<dbReference type="Gene3D" id="3.30.750.140">
    <property type="match status" value="1"/>
</dbReference>
<dbReference type="CDD" id="cd17470">
    <property type="entry name" value="T3SS_Flik_C"/>
    <property type="match status" value="1"/>
</dbReference>
<dbReference type="RefSeq" id="WP_093791751.1">
    <property type="nucleotide sequence ID" value="NZ_CP155571.1"/>
</dbReference>
<feature type="region of interest" description="Disordered" evidence="1">
    <location>
        <begin position="299"/>
        <end position="321"/>
    </location>
</feature>
<dbReference type="Pfam" id="PF02120">
    <property type="entry name" value="Flg_hook"/>
    <property type="match status" value="1"/>
</dbReference>
<sequence length="551" mass="57447">MNVGINLLQSSASSQATVSKSSSSGSSSGEPQNSFNDTLNKAVTETNETTVKDPPEQAVAEKLTNAAKPQNISKKDETDSKGKNVSLADESTKTNSNESDKDVISPQDVLPSVANPALVTALLIGVPVINTSTASTPTVVKPEQATAAIVAGQAAVANQPQMATNTVQFATLVQQGLASVSENNLKPNNQNGVLKFGQEKPEILAKLSGNISNAVSGNTVTQENLPQNQAVTVETTLSPNGAVLAQTAESVQNGRLKAGNSSQATVSQATGEKQNQAAQAKPAANSSGFILPQTAAGLQNASSMQKPAQNPNDQAAEQNQAPVEQTVIPTVGSNQQGRMLSSDLTGEGQKNLTDSKMLNGEQDLSIDTKVISSSVFSQNLDAALLSTNAIASFVNTADSQAATTPSADVQQVLDQIVEQTKIITKPQNTEMVMKLKPEHLGELTLKVAIENGVVNASFHSNNPEVRSLIETSLPQLKQELVNSGLKVDNVSVYAGLSQFQPNQGQSQNSRQQLTKAANKKSAENFIEAIDGELATGGISGIGSQAGVDYRI</sequence>
<feature type="region of interest" description="Disordered" evidence="1">
    <location>
        <begin position="256"/>
        <end position="285"/>
    </location>
</feature>
<dbReference type="InterPro" id="IPR038610">
    <property type="entry name" value="FliK-like_C_sf"/>
</dbReference>
<accession>A0ABZ3J3E2</accession>
<dbReference type="EMBL" id="CP155571">
    <property type="protein sequence ID" value="XFO72569.1"/>
    <property type="molecule type" value="Genomic_DNA"/>
</dbReference>
<feature type="compositionally biased region" description="Polar residues" evidence="1">
    <location>
        <begin position="30"/>
        <end position="49"/>
    </location>
</feature>
<evidence type="ECO:0000313" key="4">
    <source>
        <dbReference type="Proteomes" id="UP000216052"/>
    </source>
</evidence>
<gene>
    <name evidence="3" type="ORF">SPACI_026220</name>
</gene>
<dbReference type="InterPro" id="IPR021136">
    <property type="entry name" value="Flagellar_hook_control-like_C"/>
</dbReference>
<feature type="domain" description="Flagellar hook-length control protein-like C-terminal" evidence="2">
    <location>
        <begin position="424"/>
        <end position="498"/>
    </location>
</feature>
<proteinExistence type="predicted"/>
<reference evidence="3" key="1">
    <citation type="submission" date="2024-05" db="EMBL/GenBank/DDBJ databases">
        <title>Isolation and characterization of Sporomusa carbonis sp. nov., a carboxydotrophic hydrogenogen in the genus of Sporomusa isolated from a charcoal burning pile.</title>
        <authorList>
            <person name="Boeer T."/>
            <person name="Rosenbaum F."/>
            <person name="Eysell L."/>
            <person name="Mueller V."/>
            <person name="Daniel R."/>
            <person name="Poehlein A."/>
        </authorList>
    </citation>
    <scope>NUCLEOTIDE SEQUENCE [LARGE SCALE GENOMIC DNA]</scope>
    <source>
        <strain evidence="3">DSM 3132</strain>
    </source>
</reference>